<reference evidence="2 3" key="1">
    <citation type="submission" date="2019-12" db="EMBL/GenBank/DDBJ databases">
        <title>Whole-genome sequencing of Allorhizobium vitis.</title>
        <authorList>
            <person name="Gan H.M."/>
            <person name="Szegedi E."/>
            <person name="Burr T."/>
            <person name="Savka M.A."/>
        </authorList>
    </citation>
    <scope>NUCLEOTIDE SEQUENCE [LARGE SCALE GENOMIC DNA]</scope>
    <source>
        <strain evidence="2 3">CG415</strain>
    </source>
</reference>
<evidence type="ECO:0000259" key="1">
    <source>
        <dbReference type="Pfam" id="PF24719"/>
    </source>
</evidence>
<dbReference type="EMBL" id="WPHU01000030">
    <property type="protein sequence ID" value="MVA59613.1"/>
    <property type="molecule type" value="Genomic_DNA"/>
</dbReference>
<sequence>MELLEDGRFCLGVSKAVRVLEEQISLCKKFDANLSPPSFEQLAVISDGLWEGDAVKGVRYPSPPHMSGWWLITDRYDGNTKSLKTVHIRHVTYQRPEITKYISLPFGFRFSSQDDEVWFDEKVALDR</sequence>
<protein>
    <recommendedName>
        <fullName evidence="1">Imm33-like domain-containing protein</fullName>
    </recommendedName>
</protein>
<dbReference type="InterPro" id="IPR056509">
    <property type="entry name" value="Imm33-like"/>
</dbReference>
<accession>A0A7K1RNJ6</accession>
<comment type="caution">
    <text evidence="2">The sequence shown here is derived from an EMBL/GenBank/DDBJ whole genome shotgun (WGS) entry which is preliminary data.</text>
</comment>
<evidence type="ECO:0000313" key="2">
    <source>
        <dbReference type="EMBL" id="MVA59613.1"/>
    </source>
</evidence>
<organism evidence="2 3">
    <name type="scientific">Agrobacterium vitis</name>
    <name type="common">Rhizobium vitis</name>
    <dbReference type="NCBI Taxonomy" id="373"/>
    <lineage>
        <taxon>Bacteria</taxon>
        <taxon>Pseudomonadati</taxon>
        <taxon>Pseudomonadota</taxon>
        <taxon>Alphaproteobacteria</taxon>
        <taxon>Hyphomicrobiales</taxon>
        <taxon>Rhizobiaceae</taxon>
        <taxon>Rhizobium/Agrobacterium group</taxon>
        <taxon>Agrobacterium</taxon>
    </lineage>
</organism>
<evidence type="ECO:0000313" key="3">
    <source>
        <dbReference type="Proteomes" id="UP000440716"/>
    </source>
</evidence>
<feature type="domain" description="Imm33-like" evidence="1">
    <location>
        <begin position="22"/>
        <end position="120"/>
    </location>
</feature>
<name>A0A7K1RNJ6_AGRVI</name>
<dbReference type="Pfam" id="PF24719">
    <property type="entry name" value="Imm33-like"/>
    <property type="match status" value="1"/>
</dbReference>
<gene>
    <name evidence="2" type="ORF">GOZ88_26380</name>
</gene>
<proteinExistence type="predicted"/>
<dbReference type="AlphaFoldDB" id="A0A7K1RNJ6"/>
<dbReference type="Proteomes" id="UP000440716">
    <property type="component" value="Unassembled WGS sequence"/>
</dbReference>